<dbReference type="InterPro" id="IPR036291">
    <property type="entry name" value="NAD(P)-bd_dom_sf"/>
</dbReference>
<sequence>MKTKSALIGYSGFVGGNIARQHKFTDYYNSENIGKIRGKTYDLIVSAGTLAERWKANQHPRKDWASIKKLLDNLKRVKAAQFVLISTADVYSEPHGVNEDTKIRLSDFNQAYGRNRFKMEEFVRKKFPDALIMRMPQLFGPGLKKNFVYDLIHDNSLDFTHKESLLQIYDLENIWKDIKTVLKNRLRIVNIAVEPLKTKEIAKYALGLNFKTVTKAEPFNYNLQTKYSKLFGSKGKYLYGKMRQLSSIRKFILLERAKTKIAVSNLAWTRKEDAKILPVLKKYGITGIEIAASKIWEDPARVNRRTAENYRRFWTESGIKIVATTSLLFGHPELTIFKGSAKRKRTLNYLKKMIRLSSYIGARAMVFGSPKNRIIGNLPKEEVKKIAKEFFYEIGREAKKYNVFFGIEPNPKIYGTDFINSTQEAVALVKEVNHPNFRVHLDTGTMTANREDVEKTLRSAISYACHMHISEPLLKTVPQRKSNHVKVAATLKKLKYKNWVSVEMPLEENIDHVQKLQKTLKFVREIYE</sequence>
<dbReference type="InterPro" id="IPR001005">
    <property type="entry name" value="SANT/Myb"/>
</dbReference>
<dbReference type="AlphaFoldDB" id="A0A0G1PZP2"/>
<dbReference type="EMBL" id="LCLA01000001">
    <property type="protein sequence ID" value="KKU10938.1"/>
    <property type="molecule type" value="Genomic_DNA"/>
</dbReference>
<dbReference type="InterPro" id="IPR036237">
    <property type="entry name" value="Xyl_isomerase-like_sf"/>
</dbReference>
<feature type="domain" description="Myb-like" evidence="1">
    <location>
        <begin position="268"/>
        <end position="314"/>
    </location>
</feature>
<accession>A0A0G1PZP2</accession>
<dbReference type="InterPro" id="IPR013022">
    <property type="entry name" value="Xyl_isomerase-like_TIM-brl"/>
</dbReference>
<comment type="caution">
    <text evidence="2">The sequence shown here is derived from an EMBL/GenBank/DDBJ whole genome shotgun (WGS) entry which is preliminary data.</text>
</comment>
<proteinExistence type="predicted"/>
<protein>
    <recommendedName>
        <fullName evidence="1">Myb-like domain-containing protein</fullName>
    </recommendedName>
</protein>
<reference evidence="2 3" key="1">
    <citation type="journal article" date="2015" name="Nature">
        <title>rRNA introns, odd ribosomes, and small enigmatic genomes across a large radiation of phyla.</title>
        <authorList>
            <person name="Brown C.T."/>
            <person name="Hug L.A."/>
            <person name="Thomas B.C."/>
            <person name="Sharon I."/>
            <person name="Castelle C.J."/>
            <person name="Singh A."/>
            <person name="Wilkins M.J."/>
            <person name="Williams K.H."/>
            <person name="Banfield J.F."/>
        </authorList>
    </citation>
    <scope>NUCLEOTIDE SEQUENCE [LARGE SCALE GENOMIC DNA]</scope>
</reference>
<evidence type="ECO:0000313" key="3">
    <source>
        <dbReference type="Proteomes" id="UP000034329"/>
    </source>
</evidence>
<dbReference type="Proteomes" id="UP000034329">
    <property type="component" value="Unassembled WGS sequence"/>
</dbReference>
<organism evidence="2 3">
    <name type="scientific">Candidatus Woesebacteria bacterium GW2011_GWB1_45_5</name>
    <dbReference type="NCBI Taxonomy" id="1618581"/>
    <lineage>
        <taxon>Bacteria</taxon>
        <taxon>Candidatus Woeseibacteriota</taxon>
    </lineage>
</organism>
<dbReference type="PANTHER" id="PTHR12110:SF21">
    <property type="entry name" value="XYLOSE ISOMERASE-LIKE TIM BARREL DOMAIN-CONTAINING PROTEIN"/>
    <property type="match status" value="1"/>
</dbReference>
<dbReference type="Gene3D" id="3.40.50.720">
    <property type="entry name" value="NAD(P)-binding Rossmann-like Domain"/>
    <property type="match status" value="1"/>
</dbReference>
<name>A0A0G1PZP2_9BACT</name>
<evidence type="ECO:0000259" key="1">
    <source>
        <dbReference type="PROSITE" id="PS50090"/>
    </source>
</evidence>
<dbReference type="PROSITE" id="PS50090">
    <property type="entry name" value="MYB_LIKE"/>
    <property type="match status" value="1"/>
</dbReference>
<dbReference type="InterPro" id="IPR050312">
    <property type="entry name" value="IolE/XylAMocC-like"/>
</dbReference>
<evidence type="ECO:0000313" key="2">
    <source>
        <dbReference type="EMBL" id="KKU10938.1"/>
    </source>
</evidence>
<dbReference type="SUPFAM" id="SSF51658">
    <property type="entry name" value="Xylose isomerase-like"/>
    <property type="match status" value="1"/>
</dbReference>
<dbReference type="Pfam" id="PF01261">
    <property type="entry name" value="AP_endonuc_2"/>
    <property type="match status" value="1"/>
</dbReference>
<dbReference type="SUPFAM" id="SSF51735">
    <property type="entry name" value="NAD(P)-binding Rossmann-fold domains"/>
    <property type="match status" value="1"/>
</dbReference>
<gene>
    <name evidence="2" type="ORF">UX13_C0001G0029</name>
</gene>
<dbReference type="PATRIC" id="fig|1618581.3.peg.26"/>
<dbReference type="PANTHER" id="PTHR12110">
    <property type="entry name" value="HYDROXYPYRUVATE ISOMERASE"/>
    <property type="match status" value="1"/>
</dbReference>
<dbReference type="Gene3D" id="3.20.20.150">
    <property type="entry name" value="Divalent-metal-dependent TIM barrel enzymes"/>
    <property type="match status" value="1"/>
</dbReference>